<organism evidence="7 8">
    <name type="scientific">Adineta ricciae</name>
    <name type="common">Rotifer</name>
    <dbReference type="NCBI Taxonomy" id="249248"/>
    <lineage>
        <taxon>Eukaryota</taxon>
        <taxon>Metazoa</taxon>
        <taxon>Spiralia</taxon>
        <taxon>Gnathifera</taxon>
        <taxon>Rotifera</taxon>
        <taxon>Eurotatoria</taxon>
        <taxon>Bdelloidea</taxon>
        <taxon>Adinetida</taxon>
        <taxon>Adinetidae</taxon>
        <taxon>Adineta</taxon>
    </lineage>
</organism>
<dbReference type="Gene3D" id="3.10.110.10">
    <property type="entry name" value="Ubiquitin Conjugating Enzyme"/>
    <property type="match status" value="1"/>
</dbReference>
<reference evidence="7" key="1">
    <citation type="submission" date="2021-02" db="EMBL/GenBank/DDBJ databases">
        <authorList>
            <person name="Nowell W R."/>
        </authorList>
    </citation>
    <scope>NUCLEOTIDE SEQUENCE</scope>
</reference>
<evidence type="ECO:0000256" key="1">
    <source>
        <dbReference type="ARBA" id="ARBA00022679"/>
    </source>
</evidence>
<dbReference type="InterPro" id="IPR023313">
    <property type="entry name" value="UBQ-conjugating_AS"/>
</dbReference>
<evidence type="ECO:0000256" key="4">
    <source>
        <dbReference type="RuleBase" id="RU362109"/>
    </source>
</evidence>
<dbReference type="Proteomes" id="UP000663852">
    <property type="component" value="Unassembled WGS sequence"/>
</dbReference>
<dbReference type="SMART" id="SM00212">
    <property type="entry name" value="UBCc"/>
    <property type="match status" value="1"/>
</dbReference>
<evidence type="ECO:0000256" key="3">
    <source>
        <dbReference type="PROSITE-ProRule" id="PRU10133"/>
    </source>
</evidence>
<dbReference type="EMBL" id="CAJNOJ010000103">
    <property type="protein sequence ID" value="CAF1116671.1"/>
    <property type="molecule type" value="Genomic_DNA"/>
</dbReference>
<comment type="caution">
    <text evidence="7">The sequence shown here is derived from an EMBL/GenBank/DDBJ whole genome shotgun (WGS) entry which is preliminary data.</text>
</comment>
<dbReference type="AlphaFoldDB" id="A0A815KLW7"/>
<proteinExistence type="inferred from homology"/>
<evidence type="ECO:0000313" key="7">
    <source>
        <dbReference type="EMBL" id="CAF1397500.1"/>
    </source>
</evidence>
<protein>
    <recommendedName>
        <fullName evidence="5">UBC core domain-containing protein</fullName>
    </recommendedName>
</protein>
<dbReference type="InterPro" id="IPR016135">
    <property type="entry name" value="UBQ-conjugating_enzyme/RWD"/>
</dbReference>
<accession>A0A815KLW7</accession>
<dbReference type="GO" id="GO:0016740">
    <property type="term" value="F:transferase activity"/>
    <property type="evidence" value="ECO:0007669"/>
    <property type="project" value="UniProtKB-KW"/>
</dbReference>
<comment type="similarity">
    <text evidence="4">Belongs to the ubiquitin-conjugating enzyme family.</text>
</comment>
<feature type="active site" description="Glycyl thioester intermediate" evidence="3">
    <location>
        <position position="88"/>
    </location>
</feature>
<dbReference type="PROSITE" id="PS50127">
    <property type="entry name" value="UBC_2"/>
    <property type="match status" value="1"/>
</dbReference>
<dbReference type="Pfam" id="PF00179">
    <property type="entry name" value="UQ_con"/>
    <property type="match status" value="1"/>
</dbReference>
<evidence type="ECO:0000256" key="2">
    <source>
        <dbReference type="ARBA" id="ARBA00022786"/>
    </source>
</evidence>
<keyword evidence="4" id="KW-0547">Nucleotide-binding</keyword>
<evidence type="ECO:0000313" key="8">
    <source>
        <dbReference type="Proteomes" id="UP000663828"/>
    </source>
</evidence>
<evidence type="ECO:0000259" key="5">
    <source>
        <dbReference type="PROSITE" id="PS50127"/>
    </source>
</evidence>
<dbReference type="OrthoDB" id="10253686at2759"/>
<keyword evidence="2 4" id="KW-0833">Ubl conjugation pathway</keyword>
<sequence length="154" mass="17393">MALLKRLAHHHRELQKSPAPLCHAQPVDSTDDLTNWIGWVEGAQDTPFSNGRFMLSMKFPSDYPFQPPIVKFLTPIFHPNISVGGKICLDILDSRWSPALTVSGLLISIASLLNDPNPDHGLNKEALTLYRTDKQKYAETVKRWTIIHAMNHNN</sequence>
<name>A0A815KLW7_ADIRI</name>
<dbReference type="EMBL" id="CAJNOR010003280">
    <property type="protein sequence ID" value="CAF1397500.1"/>
    <property type="molecule type" value="Genomic_DNA"/>
</dbReference>
<dbReference type="PANTHER" id="PTHR24067">
    <property type="entry name" value="UBIQUITIN-CONJUGATING ENZYME E2"/>
    <property type="match status" value="1"/>
</dbReference>
<keyword evidence="8" id="KW-1185">Reference proteome</keyword>
<dbReference type="SUPFAM" id="SSF54495">
    <property type="entry name" value="UBC-like"/>
    <property type="match status" value="1"/>
</dbReference>
<dbReference type="GO" id="GO:0005524">
    <property type="term" value="F:ATP binding"/>
    <property type="evidence" value="ECO:0007669"/>
    <property type="project" value="UniProtKB-UniRule"/>
</dbReference>
<keyword evidence="1" id="KW-0808">Transferase</keyword>
<dbReference type="InterPro" id="IPR000608">
    <property type="entry name" value="UBC"/>
</dbReference>
<gene>
    <name evidence="6" type="ORF">EDS130_LOCUS20823</name>
    <name evidence="7" type="ORF">XAT740_LOCUS33950</name>
</gene>
<feature type="domain" description="UBC core" evidence="5">
    <location>
        <begin position="2"/>
        <end position="150"/>
    </location>
</feature>
<dbReference type="InterPro" id="IPR050113">
    <property type="entry name" value="Ub_conjugating_enzyme"/>
</dbReference>
<dbReference type="Proteomes" id="UP000663828">
    <property type="component" value="Unassembled WGS sequence"/>
</dbReference>
<evidence type="ECO:0000313" key="6">
    <source>
        <dbReference type="EMBL" id="CAF1116671.1"/>
    </source>
</evidence>
<keyword evidence="4" id="KW-0067">ATP-binding</keyword>
<dbReference type="PROSITE" id="PS00183">
    <property type="entry name" value="UBC_1"/>
    <property type="match status" value="1"/>
</dbReference>